<reference evidence="10 11" key="1">
    <citation type="submission" date="2022-12" db="EMBL/GenBank/DDBJ databases">
        <title>Chromosome-scale assembly of the Ensete ventricosum genome.</title>
        <authorList>
            <person name="Dussert Y."/>
            <person name="Stocks J."/>
            <person name="Wendawek A."/>
            <person name="Woldeyes F."/>
            <person name="Nichols R.A."/>
            <person name="Borrell J.S."/>
        </authorList>
    </citation>
    <scope>NUCLEOTIDE SEQUENCE [LARGE SCALE GENOMIC DNA]</scope>
    <source>
        <strain evidence="11">cv. Maze</strain>
        <tissue evidence="10">Seeds</tissue>
    </source>
</reference>
<evidence type="ECO:0000256" key="2">
    <source>
        <dbReference type="ARBA" id="ARBA00007163"/>
    </source>
</evidence>
<feature type="compositionally biased region" description="Polar residues" evidence="8">
    <location>
        <begin position="154"/>
        <end position="163"/>
    </location>
</feature>
<feature type="region of interest" description="Disordered" evidence="8">
    <location>
        <begin position="152"/>
        <end position="198"/>
    </location>
</feature>
<dbReference type="FunFam" id="1.20.5.170:FF:000020">
    <property type="entry name" value="BZIP transcription factor"/>
    <property type="match status" value="1"/>
</dbReference>
<accession>A0AAV8S2D4</accession>
<dbReference type="Proteomes" id="UP001222027">
    <property type="component" value="Unassembled WGS sequence"/>
</dbReference>
<evidence type="ECO:0000313" key="11">
    <source>
        <dbReference type="Proteomes" id="UP001222027"/>
    </source>
</evidence>
<feature type="compositionally biased region" description="Basic and acidic residues" evidence="8">
    <location>
        <begin position="1"/>
        <end position="10"/>
    </location>
</feature>
<dbReference type="CDD" id="cd14702">
    <property type="entry name" value="bZIP_plant_GBF1"/>
    <property type="match status" value="1"/>
</dbReference>
<comment type="similarity">
    <text evidence="2">Belongs to the bZIP family.</text>
</comment>
<evidence type="ECO:0000259" key="9">
    <source>
        <dbReference type="PROSITE" id="PS50217"/>
    </source>
</evidence>
<comment type="subcellular location">
    <subcellularLocation>
        <location evidence="1">Nucleus</location>
    </subcellularLocation>
</comment>
<dbReference type="GO" id="GO:0003700">
    <property type="term" value="F:DNA-binding transcription factor activity"/>
    <property type="evidence" value="ECO:0007669"/>
    <property type="project" value="InterPro"/>
</dbReference>
<feature type="region of interest" description="Disordered" evidence="8">
    <location>
        <begin position="1"/>
        <end position="29"/>
    </location>
</feature>
<dbReference type="InterPro" id="IPR046347">
    <property type="entry name" value="bZIP_sf"/>
</dbReference>
<keyword evidence="5" id="KW-0804">Transcription</keyword>
<proteinExistence type="inferred from homology"/>
<dbReference type="GO" id="GO:0000976">
    <property type="term" value="F:transcription cis-regulatory region binding"/>
    <property type="evidence" value="ECO:0007669"/>
    <property type="project" value="UniProtKB-ARBA"/>
</dbReference>
<keyword evidence="6" id="KW-0539">Nucleus</keyword>
<dbReference type="InterPro" id="IPR044827">
    <property type="entry name" value="GBF-like"/>
</dbReference>
<feature type="compositionally biased region" description="Basic and acidic residues" evidence="8">
    <location>
        <begin position="125"/>
        <end position="137"/>
    </location>
</feature>
<evidence type="ECO:0000256" key="1">
    <source>
        <dbReference type="ARBA" id="ARBA00004123"/>
    </source>
</evidence>
<name>A0AAV8S2D4_ENSVE</name>
<dbReference type="Pfam" id="PF00170">
    <property type="entry name" value="bZIP_1"/>
    <property type="match status" value="1"/>
</dbReference>
<feature type="compositionally biased region" description="Low complexity" evidence="8">
    <location>
        <begin position="20"/>
        <end position="29"/>
    </location>
</feature>
<dbReference type="InterPro" id="IPR045314">
    <property type="entry name" value="bZIP_plant_GBF1"/>
</dbReference>
<dbReference type="EMBL" id="JAQQAF010000001">
    <property type="protein sequence ID" value="KAJ8513504.1"/>
    <property type="molecule type" value="Genomic_DNA"/>
</dbReference>
<sequence length="474" mass="51483">MGGSEADTKGPRTSVALEHPAATSSSPSATVYPEWSGFQAYSPIPPHGFFRSPVVSSPQAHPYIWGAQHLLPPYGTPPPPYVMYPHGIYTQPSVPPGSQPFSPYAMTYPNGRAETNKSVPAITDGDIKSSEGKERNSIQRLKGSLGSLNIIAGKNSNEPNKTSAAADRVLSQSDSGSDDSSEGSDAKSEDDLEQKPSGKQELLNEISRNGTNGVTIAPTWATSHQTMPIMHMLPAGVPGVVAGPTTNLSIGMDYWVAPTTAIPPEHGKVLAAAATGAMVSGPLVGASEKVPSEIWLQDERELKRQRRKQSNRESARRSRLRKQAEYEELAQRVEALRDENAVLQAEVERIKKEYDALLALNATLKERTGETTKEKEDLIIKERSQHADDNHGPFGILVLTHLLSVKPSSRYNAGISAHYLEQDQAKNLKLKYLGQQETWSTHAVSSEEQPTKASSIKTLQLLCPHTHGLIFHLA</sequence>
<dbReference type="InterPro" id="IPR004827">
    <property type="entry name" value="bZIP"/>
</dbReference>
<feature type="coiled-coil region" evidence="7">
    <location>
        <begin position="312"/>
        <end position="367"/>
    </location>
</feature>
<dbReference type="PANTHER" id="PTHR45967">
    <property type="entry name" value="G-BOX-BINDING FACTOR 3-RELATED"/>
    <property type="match status" value="1"/>
</dbReference>
<feature type="compositionally biased region" description="Basic and acidic residues" evidence="8">
    <location>
        <begin position="184"/>
        <end position="198"/>
    </location>
</feature>
<comment type="caution">
    <text evidence="10">The sequence shown here is derived from an EMBL/GenBank/DDBJ whole genome shotgun (WGS) entry which is preliminary data.</text>
</comment>
<feature type="region of interest" description="Disordered" evidence="8">
    <location>
        <begin position="107"/>
        <end position="140"/>
    </location>
</feature>
<evidence type="ECO:0000313" key="10">
    <source>
        <dbReference type="EMBL" id="KAJ8513504.1"/>
    </source>
</evidence>
<dbReference type="GO" id="GO:0005634">
    <property type="term" value="C:nucleus"/>
    <property type="evidence" value="ECO:0007669"/>
    <property type="project" value="UniProtKB-SubCell"/>
</dbReference>
<evidence type="ECO:0000256" key="6">
    <source>
        <dbReference type="ARBA" id="ARBA00023242"/>
    </source>
</evidence>
<keyword evidence="4" id="KW-0238">DNA-binding</keyword>
<evidence type="ECO:0000256" key="8">
    <source>
        <dbReference type="SAM" id="MobiDB-lite"/>
    </source>
</evidence>
<dbReference type="InterPro" id="IPR012900">
    <property type="entry name" value="MFMR"/>
</dbReference>
<evidence type="ECO:0000256" key="7">
    <source>
        <dbReference type="SAM" id="Coils"/>
    </source>
</evidence>
<dbReference type="SUPFAM" id="SSF57959">
    <property type="entry name" value="Leucine zipper domain"/>
    <property type="match status" value="1"/>
</dbReference>
<dbReference type="PROSITE" id="PS50217">
    <property type="entry name" value="BZIP"/>
    <property type="match status" value="1"/>
</dbReference>
<dbReference type="Pfam" id="PF16596">
    <property type="entry name" value="MFMR_assoc"/>
    <property type="match status" value="1"/>
</dbReference>
<evidence type="ECO:0000256" key="4">
    <source>
        <dbReference type="ARBA" id="ARBA00023125"/>
    </source>
</evidence>
<dbReference type="AlphaFoldDB" id="A0AAV8S2D4"/>
<feature type="domain" description="BZIP" evidence="9">
    <location>
        <begin position="301"/>
        <end position="364"/>
    </location>
</feature>
<organism evidence="10 11">
    <name type="scientific">Ensete ventricosum</name>
    <name type="common">Abyssinian banana</name>
    <name type="synonym">Musa ensete</name>
    <dbReference type="NCBI Taxonomy" id="4639"/>
    <lineage>
        <taxon>Eukaryota</taxon>
        <taxon>Viridiplantae</taxon>
        <taxon>Streptophyta</taxon>
        <taxon>Embryophyta</taxon>
        <taxon>Tracheophyta</taxon>
        <taxon>Spermatophyta</taxon>
        <taxon>Magnoliopsida</taxon>
        <taxon>Liliopsida</taxon>
        <taxon>Zingiberales</taxon>
        <taxon>Musaceae</taxon>
        <taxon>Ensete</taxon>
    </lineage>
</organism>
<dbReference type="PANTHER" id="PTHR45967:SF2">
    <property type="entry name" value="BZIP TRANSCRIPTION FACTOR 68"/>
    <property type="match status" value="1"/>
</dbReference>
<keyword evidence="11" id="KW-1185">Reference proteome</keyword>
<keyword evidence="7" id="KW-0175">Coiled coil</keyword>
<evidence type="ECO:0000256" key="5">
    <source>
        <dbReference type="ARBA" id="ARBA00023163"/>
    </source>
</evidence>
<dbReference type="Gene3D" id="1.20.5.170">
    <property type="match status" value="1"/>
</dbReference>
<dbReference type="SMART" id="SM00338">
    <property type="entry name" value="BRLZ"/>
    <property type="match status" value="1"/>
</dbReference>
<gene>
    <name evidence="10" type="ORF">OPV22_003938</name>
</gene>
<dbReference type="PROSITE" id="PS00036">
    <property type="entry name" value="BZIP_BASIC"/>
    <property type="match status" value="1"/>
</dbReference>
<dbReference type="Pfam" id="PF07777">
    <property type="entry name" value="MFMR"/>
    <property type="match status" value="1"/>
</dbReference>
<protein>
    <recommendedName>
        <fullName evidence="9">BZIP domain-containing protein</fullName>
    </recommendedName>
</protein>
<evidence type="ECO:0000256" key="3">
    <source>
        <dbReference type="ARBA" id="ARBA00023015"/>
    </source>
</evidence>
<keyword evidence="3" id="KW-0805">Transcription regulation</keyword>